<dbReference type="WBParaSite" id="L893_g14143.t1">
    <property type="protein sequence ID" value="L893_g14143.t1"/>
    <property type="gene ID" value="L893_g14143"/>
</dbReference>
<proteinExistence type="predicted"/>
<accession>A0A1I7YAH5</accession>
<evidence type="ECO:0000313" key="3">
    <source>
        <dbReference type="WBParaSite" id="L893_g14143.t1"/>
    </source>
</evidence>
<organism evidence="2 3">
    <name type="scientific">Steinernema glaseri</name>
    <dbReference type="NCBI Taxonomy" id="37863"/>
    <lineage>
        <taxon>Eukaryota</taxon>
        <taxon>Metazoa</taxon>
        <taxon>Ecdysozoa</taxon>
        <taxon>Nematoda</taxon>
        <taxon>Chromadorea</taxon>
        <taxon>Rhabditida</taxon>
        <taxon>Tylenchina</taxon>
        <taxon>Panagrolaimomorpha</taxon>
        <taxon>Strongyloidoidea</taxon>
        <taxon>Steinernematidae</taxon>
        <taxon>Steinernema</taxon>
    </lineage>
</organism>
<reference evidence="3" key="1">
    <citation type="submission" date="2016-11" db="UniProtKB">
        <authorList>
            <consortium name="WormBaseParasite"/>
        </authorList>
    </citation>
    <scope>IDENTIFICATION</scope>
</reference>
<feature type="compositionally biased region" description="Polar residues" evidence="1">
    <location>
        <begin position="49"/>
        <end position="58"/>
    </location>
</feature>
<keyword evidence="2" id="KW-1185">Reference proteome</keyword>
<feature type="compositionally biased region" description="Basic and acidic residues" evidence="1">
    <location>
        <begin position="59"/>
        <end position="70"/>
    </location>
</feature>
<sequence>MIDGTANCISAASPLKYLRNLKYAQLLLYLQIYIFEICTHHAQEYQPPSINPRYNSEQHPLHHREVPNLF</sequence>
<dbReference type="AlphaFoldDB" id="A0A1I7YAH5"/>
<dbReference type="Proteomes" id="UP000095287">
    <property type="component" value="Unplaced"/>
</dbReference>
<protein>
    <submittedName>
        <fullName evidence="3">Uncharacterized protein</fullName>
    </submittedName>
</protein>
<feature type="region of interest" description="Disordered" evidence="1">
    <location>
        <begin position="49"/>
        <end position="70"/>
    </location>
</feature>
<name>A0A1I7YAH5_9BILA</name>
<evidence type="ECO:0000256" key="1">
    <source>
        <dbReference type="SAM" id="MobiDB-lite"/>
    </source>
</evidence>
<evidence type="ECO:0000313" key="2">
    <source>
        <dbReference type="Proteomes" id="UP000095287"/>
    </source>
</evidence>